<organism evidence="1 2">
    <name type="scientific">Abeliophyllum distichum</name>
    <dbReference type="NCBI Taxonomy" id="126358"/>
    <lineage>
        <taxon>Eukaryota</taxon>
        <taxon>Viridiplantae</taxon>
        <taxon>Streptophyta</taxon>
        <taxon>Embryophyta</taxon>
        <taxon>Tracheophyta</taxon>
        <taxon>Spermatophyta</taxon>
        <taxon>Magnoliopsida</taxon>
        <taxon>eudicotyledons</taxon>
        <taxon>Gunneridae</taxon>
        <taxon>Pentapetalae</taxon>
        <taxon>asterids</taxon>
        <taxon>lamiids</taxon>
        <taxon>Lamiales</taxon>
        <taxon>Oleaceae</taxon>
        <taxon>Forsythieae</taxon>
        <taxon>Abeliophyllum</taxon>
    </lineage>
</organism>
<comment type="caution">
    <text evidence="1">The sequence shown here is derived from an EMBL/GenBank/DDBJ whole genome shotgun (WGS) entry which is preliminary data.</text>
</comment>
<reference evidence="2" key="1">
    <citation type="submission" date="2024-07" db="EMBL/GenBank/DDBJ databases">
        <title>Two chromosome-level genome assemblies of Korean endemic species Abeliophyllum distichum and Forsythia ovata (Oleaceae).</title>
        <authorList>
            <person name="Jang H."/>
        </authorList>
    </citation>
    <scope>NUCLEOTIDE SEQUENCE [LARGE SCALE GENOMIC DNA]</scope>
</reference>
<evidence type="ECO:0000313" key="1">
    <source>
        <dbReference type="EMBL" id="KAL2492720.1"/>
    </source>
</evidence>
<dbReference type="AlphaFoldDB" id="A0ABD1RWA6"/>
<dbReference type="EMBL" id="JBFOLK010000008">
    <property type="protein sequence ID" value="KAL2492720.1"/>
    <property type="molecule type" value="Genomic_DNA"/>
</dbReference>
<keyword evidence="2" id="KW-1185">Reference proteome</keyword>
<name>A0ABD1RWA6_9LAMI</name>
<dbReference type="Proteomes" id="UP001604336">
    <property type="component" value="Unassembled WGS sequence"/>
</dbReference>
<sequence>MEVMVEMSLHISMQIVYKRIARQRLRLKNGALRDRYILWANVPEEQKARATGCVYEFFDVNPKRYSKADYNLIVDGIEDTAARRYRQYKAYVNACIRDKGTAVPYCGLTTDV</sequence>
<evidence type="ECO:0000313" key="2">
    <source>
        <dbReference type="Proteomes" id="UP001604336"/>
    </source>
</evidence>
<accession>A0ABD1RWA6</accession>
<protein>
    <submittedName>
        <fullName evidence="1">Uncharacterized protein</fullName>
    </submittedName>
</protein>
<proteinExistence type="predicted"/>
<gene>
    <name evidence="1" type="ORF">Adt_28348</name>
</gene>